<organism evidence="1 2">
    <name type="scientific">Ameyamaea chiangmaiensis</name>
    <dbReference type="NCBI Taxonomy" id="442969"/>
    <lineage>
        <taxon>Bacteria</taxon>
        <taxon>Pseudomonadati</taxon>
        <taxon>Pseudomonadota</taxon>
        <taxon>Alphaproteobacteria</taxon>
        <taxon>Acetobacterales</taxon>
        <taxon>Acetobacteraceae</taxon>
        <taxon>Ameyamaea</taxon>
    </lineage>
</organism>
<dbReference type="InterPro" id="IPR029063">
    <property type="entry name" value="SAM-dependent_MTases_sf"/>
</dbReference>
<dbReference type="SUPFAM" id="SSF53335">
    <property type="entry name" value="S-adenosyl-L-methionine-dependent methyltransferases"/>
    <property type="match status" value="1"/>
</dbReference>
<dbReference type="Proteomes" id="UP000585665">
    <property type="component" value="Unassembled WGS sequence"/>
</dbReference>
<keyword evidence="1" id="KW-0808">Transferase</keyword>
<gene>
    <name evidence="1" type="ORF">HUK82_16455</name>
</gene>
<sequence>VGGGVSRAGVLDAAWEALRPGGRCVANAVTLEGEAALIGIHTARGGTLLRLGVERLGPVGGLHAFRPAMTVTQWVAIKP</sequence>
<name>A0A850PDP8_9PROT</name>
<dbReference type="EMBL" id="JABXXR010000291">
    <property type="protein sequence ID" value="NVN42138.1"/>
    <property type="molecule type" value="Genomic_DNA"/>
</dbReference>
<evidence type="ECO:0000313" key="1">
    <source>
        <dbReference type="EMBL" id="NVN42138.1"/>
    </source>
</evidence>
<keyword evidence="1" id="KW-0489">Methyltransferase</keyword>
<dbReference type="GO" id="GO:0008168">
    <property type="term" value="F:methyltransferase activity"/>
    <property type="evidence" value="ECO:0007669"/>
    <property type="project" value="UniProtKB-KW"/>
</dbReference>
<proteinExistence type="predicted"/>
<evidence type="ECO:0000313" key="2">
    <source>
        <dbReference type="Proteomes" id="UP000585665"/>
    </source>
</evidence>
<reference evidence="1 2" key="1">
    <citation type="submission" date="2020-06" db="EMBL/GenBank/DDBJ databases">
        <title>Description of novel acetic acid bacteria.</title>
        <authorList>
            <person name="Sombolestani A."/>
        </authorList>
    </citation>
    <scope>NUCLEOTIDE SEQUENCE [LARGE SCALE GENOMIC DNA]</scope>
    <source>
        <strain evidence="1 2">LMG 27010</strain>
    </source>
</reference>
<dbReference type="Gene3D" id="3.40.50.150">
    <property type="entry name" value="Vaccinia Virus protein VP39"/>
    <property type="match status" value="1"/>
</dbReference>
<accession>A0A850PDP8</accession>
<protein>
    <submittedName>
        <fullName evidence="1">Bifunctional cobalt-precorrin-7 (C(5))-methyltransferase/cobalt-precorrin-6B (C(15))-methyltransferase</fullName>
    </submittedName>
</protein>
<keyword evidence="2" id="KW-1185">Reference proteome</keyword>
<dbReference type="AlphaFoldDB" id="A0A850PDP8"/>
<comment type="caution">
    <text evidence="1">The sequence shown here is derived from an EMBL/GenBank/DDBJ whole genome shotgun (WGS) entry which is preliminary data.</text>
</comment>
<feature type="non-terminal residue" evidence="1">
    <location>
        <position position="1"/>
    </location>
</feature>
<dbReference type="GO" id="GO:0032259">
    <property type="term" value="P:methylation"/>
    <property type="evidence" value="ECO:0007669"/>
    <property type="project" value="UniProtKB-KW"/>
</dbReference>